<gene>
    <name evidence="2" type="primary">LOC111137870</name>
</gene>
<dbReference type="KEGG" id="cvn:111137870"/>
<dbReference type="GeneID" id="111137870"/>
<dbReference type="OrthoDB" id="10494053at2759"/>
<accession>A0A8B8EZB1</accession>
<evidence type="ECO:0000313" key="1">
    <source>
        <dbReference type="Proteomes" id="UP000694844"/>
    </source>
</evidence>
<name>A0A8B8EZB1_CRAVI</name>
<organism evidence="1 2">
    <name type="scientific">Crassostrea virginica</name>
    <name type="common">Eastern oyster</name>
    <dbReference type="NCBI Taxonomy" id="6565"/>
    <lineage>
        <taxon>Eukaryota</taxon>
        <taxon>Metazoa</taxon>
        <taxon>Spiralia</taxon>
        <taxon>Lophotrochozoa</taxon>
        <taxon>Mollusca</taxon>
        <taxon>Bivalvia</taxon>
        <taxon>Autobranchia</taxon>
        <taxon>Pteriomorphia</taxon>
        <taxon>Ostreida</taxon>
        <taxon>Ostreoidea</taxon>
        <taxon>Ostreidae</taxon>
        <taxon>Crassostrea</taxon>
    </lineage>
</organism>
<dbReference type="Proteomes" id="UP000694844">
    <property type="component" value="Chromosome 5"/>
</dbReference>
<proteinExistence type="predicted"/>
<sequence>MQVLRALNVEDSVWLDAYRFHLGCKGNRCEFLTVEHKITNKKLKSICKTDDGLVAKVNCRGNETFNLTSTVQLTKLLRIPEYVQGFELNINQASISGIFTQCRMATKVPLGIKIGYGRCDKKLKVLCEKHLTASPVVTTLVFENRSQIADSEGTLIFNDDPNAAQPHLNTNCWDTKWLITTSLTGGTFVLSFVIAFGCV</sequence>
<protein>
    <submittedName>
        <fullName evidence="2">Uncharacterized protein LOC111137870</fullName>
    </submittedName>
</protein>
<dbReference type="AlphaFoldDB" id="A0A8B8EZB1"/>
<dbReference type="RefSeq" id="XP_022345272.1">
    <property type="nucleotide sequence ID" value="XM_022489564.1"/>
</dbReference>
<keyword evidence="1" id="KW-1185">Reference proteome</keyword>
<reference evidence="2" key="1">
    <citation type="submission" date="2025-08" db="UniProtKB">
        <authorList>
            <consortium name="RefSeq"/>
        </authorList>
    </citation>
    <scope>IDENTIFICATION</scope>
    <source>
        <tissue evidence="2">Whole sample</tissue>
    </source>
</reference>
<evidence type="ECO:0000313" key="2">
    <source>
        <dbReference type="RefSeq" id="XP_022345272.1"/>
    </source>
</evidence>